<dbReference type="RefSeq" id="WP_115621552.1">
    <property type="nucleotide sequence ID" value="NZ_UFVR01000004.1"/>
</dbReference>
<dbReference type="Pfam" id="PF00535">
    <property type="entry name" value="Glycos_transf_2"/>
    <property type="match status" value="1"/>
</dbReference>
<dbReference type="PANTHER" id="PTHR43179">
    <property type="entry name" value="RHAMNOSYLTRANSFERASE WBBL"/>
    <property type="match status" value="1"/>
</dbReference>
<dbReference type="AlphaFoldDB" id="A0A381FPL2"/>
<feature type="domain" description="Glycosyltransferase 2-like" evidence="1">
    <location>
        <begin position="5"/>
        <end position="153"/>
    </location>
</feature>
<accession>A0A381FPL2</accession>
<sequence length="298" mass="35093">MIQLSIIIVTYNSLQYIFNCIESIYEFNDLDESKFEIIIVDNSSIENFTEMSRLLFDKYKNRIQLIRNEENKGFGQGNNVGIKIAKGKYVCLSNPDILFRVPVFQKVLKLFQDNKDLAMIGGKQIGGRNSSFLNRPEYDFFVFTAILSDFLNIVNLYFQNYFYLSGALLFIDKEKFIEIGLFDENIFLYFEESDITKRFLKNGYSTKFVKGFIYDHLVGGREITSETVFDIEIDSVKKYCLKYHYNFGSFVNRKIISYRIMICFCKLLGKNDRVRKSEIYLNRFLKVKSDLVLNEIKM</sequence>
<dbReference type="Gene3D" id="3.90.550.10">
    <property type="entry name" value="Spore Coat Polysaccharide Biosynthesis Protein SpsA, Chain A"/>
    <property type="match status" value="1"/>
</dbReference>
<dbReference type="InterPro" id="IPR029044">
    <property type="entry name" value="Nucleotide-diphossugar_trans"/>
</dbReference>
<protein>
    <submittedName>
        <fullName evidence="2">Putative glycosyl transferase</fullName>
    </submittedName>
</protein>
<dbReference type="GO" id="GO:0016740">
    <property type="term" value="F:transferase activity"/>
    <property type="evidence" value="ECO:0007669"/>
    <property type="project" value="UniProtKB-KW"/>
</dbReference>
<name>A0A381FPL2_9FLAO</name>
<dbReference type="EMBL" id="UFVR01000004">
    <property type="protein sequence ID" value="SUX48437.1"/>
    <property type="molecule type" value="Genomic_DNA"/>
</dbReference>
<evidence type="ECO:0000313" key="2">
    <source>
        <dbReference type="EMBL" id="SUX48437.1"/>
    </source>
</evidence>
<reference evidence="2 3" key="1">
    <citation type="submission" date="2018-06" db="EMBL/GenBank/DDBJ databases">
        <authorList>
            <consortium name="Pathogen Informatics"/>
            <person name="Doyle S."/>
        </authorList>
    </citation>
    <scope>NUCLEOTIDE SEQUENCE [LARGE SCALE GENOMIC DNA]</scope>
    <source>
        <strain evidence="2 3">NCTC13532</strain>
    </source>
</reference>
<dbReference type="PANTHER" id="PTHR43179:SF7">
    <property type="entry name" value="RHAMNOSYLTRANSFERASE WBBL"/>
    <property type="match status" value="1"/>
</dbReference>
<keyword evidence="2" id="KW-0808">Transferase</keyword>
<evidence type="ECO:0000259" key="1">
    <source>
        <dbReference type="Pfam" id="PF00535"/>
    </source>
</evidence>
<proteinExistence type="predicted"/>
<gene>
    <name evidence="2" type="ORF">NCTC13532_04054</name>
</gene>
<organism evidence="2 3">
    <name type="scientific">Chryseobacterium indoltheticum</name>
    <dbReference type="NCBI Taxonomy" id="254"/>
    <lineage>
        <taxon>Bacteria</taxon>
        <taxon>Pseudomonadati</taxon>
        <taxon>Bacteroidota</taxon>
        <taxon>Flavobacteriia</taxon>
        <taxon>Flavobacteriales</taxon>
        <taxon>Weeksellaceae</taxon>
        <taxon>Chryseobacterium group</taxon>
        <taxon>Chryseobacterium</taxon>
    </lineage>
</organism>
<dbReference type="Proteomes" id="UP000254282">
    <property type="component" value="Unassembled WGS sequence"/>
</dbReference>
<dbReference type="SUPFAM" id="SSF53448">
    <property type="entry name" value="Nucleotide-diphospho-sugar transferases"/>
    <property type="match status" value="1"/>
</dbReference>
<evidence type="ECO:0000313" key="3">
    <source>
        <dbReference type="Proteomes" id="UP000254282"/>
    </source>
</evidence>
<dbReference type="InterPro" id="IPR001173">
    <property type="entry name" value="Glyco_trans_2-like"/>
</dbReference>
<dbReference type="CDD" id="cd04186">
    <property type="entry name" value="GT_2_like_c"/>
    <property type="match status" value="1"/>
</dbReference>